<evidence type="ECO:0000256" key="3">
    <source>
        <dbReference type="ARBA" id="ARBA00023172"/>
    </source>
</evidence>
<dbReference type="InterPro" id="IPR010998">
    <property type="entry name" value="Integrase_recombinase_N"/>
</dbReference>
<keyword evidence="3" id="KW-0233">DNA recombination</keyword>
<accession>A0ABT0Y977</accession>
<evidence type="ECO:0000259" key="4">
    <source>
        <dbReference type="PROSITE" id="PS51898"/>
    </source>
</evidence>
<feature type="domain" description="Tyr recombinase" evidence="4">
    <location>
        <begin position="146"/>
        <end position="330"/>
    </location>
</feature>
<evidence type="ECO:0000313" key="5">
    <source>
        <dbReference type="EMBL" id="MCM4082340.1"/>
    </source>
</evidence>
<dbReference type="PANTHER" id="PTHR30349">
    <property type="entry name" value="PHAGE INTEGRASE-RELATED"/>
    <property type="match status" value="1"/>
</dbReference>
<evidence type="ECO:0000313" key="6">
    <source>
        <dbReference type="Proteomes" id="UP001523216"/>
    </source>
</evidence>
<reference evidence="5 6" key="1">
    <citation type="submission" date="2022-06" db="EMBL/GenBank/DDBJ databases">
        <title>Actinoplanes abujensis sp. nov., isolated from Nigerian arid soil.</title>
        <authorList>
            <person name="Ding P."/>
        </authorList>
    </citation>
    <scope>NUCLEOTIDE SEQUENCE [LARGE SCALE GENOMIC DNA]</scope>
    <source>
        <strain evidence="6">TRM88002</strain>
    </source>
</reference>
<dbReference type="Gene3D" id="1.10.150.130">
    <property type="match status" value="1"/>
</dbReference>
<dbReference type="InterPro" id="IPR011010">
    <property type="entry name" value="DNA_brk_join_enz"/>
</dbReference>
<organism evidence="5 6">
    <name type="scientific">Paractinoplanes hotanensis</name>
    <dbReference type="NCBI Taxonomy" id="2906497"/>
    <lineage>
        <taxon>Bacteria</taxon>
        <taxon>Bacillati</taxon>
        <taxon>Actinomycetota</taxon>
        <taxon>Actinomycetes</taxon>
        <taxon>Micromonosporales</taxon>
        <taxon>Micromonosporaceae</taxon>
        <taxon>Paractinoplanes</taxon>
    </lineage>
</organism>
<dbReference type="Proteomes" id="UP001523216">
    <property type="component" value="Unassembled WGS sequence"/>
</dbReference>
<dbReference type="PANTHER" id="PTHR30349:SF41">
    <property type="entry name" value="INTEGRASE_RECOMBINASE PROTEIN MJ0367-RELATED"/>
    <property type="match status" value="1"/>
</dbReference>
<dbReference type="EMBL" id="JAMQOL010000048">
    <property type="protein sequence ID" value="MCM4082340.1"/>
    <property type="molecule type" value="Genomic_DNA"/>
</dbReference>
<dbReference type="RefSeq" id="WP_251802060.1">
    <property type="nucleotide sequence ID" value="NZ_JAMQOL010000048.1"/>
</dbReference>
<dbReference type="InterPro" id="IPR013762">
    <property type="entry name" value="Integrase-like_cat_sf"/>
</dbReference>
<name>A0ABT0Y977_9ACTN</name>
<comment type="caution">
    <text evidence="5">The sequence shown here is derived from an EMBL/GenBank/DDBJ whole genome shotgun (WGS) entry which is preliminary data.</text>
</comment>
<dbReference type="Pfam" id="PF00589">
    <property type="entry name" value="Phage_integrase"/>
    <property type="match status" value="1"/>
</dbReference>
<evidence type="ECO:0000256" key="2">
    <source>
        <dbReference type="ARBA" id="ARBA00023125"/>
    </source>
</evidence>
<sequence>MEEPRLDQSTVDAARMLLERMGISPNDLVAGAPVRPTAPTFAEYVPVVSASVSAGLRKAYGTYWARAVERWGDRRIDQVNPSEIRTLIADVKAKRVQRRNGRGGRSAEEHVISALRCLYRRATADGFMTEAENPALKVAKPKRLASTRRALPDSRLSELYEVAVSSGDDPELDGLLIRLHVETACRRGGALGLRPVDLDAEQCLILLREKGGTFRWQPVSPTLMHHLQAHAVQRKAPPTGQLLRYRNRQEITYRRYDHLWVRIGARLPWVAAQQISAHWLRHTTITWVERNFGYAVARAYAGHAETTGSDIGATAGYVKASMHELADALSALTGEQHPLGSAPR</sequence>
<gene>
    <name evidence="5" type="ORF">LXN57_32715</name>
</gene>
<dbReference type="SUPFAM" id="SSF56349">
    <property type="entry name" value="DNA breaking-rejoining enzymes"/>
    <property type="match status" value="1"/>
</dbReference>
<keyword evidence="6" id="KW-1185">Reference proteome</keyword>
<dbReference type="Gene3D" id="1.10.443.10">
    <property type="entry name" value="Intergrase catalytic core"/>
    <property type="match status" value="1"/>
</dbReference>
<protein>
    <submittedName>
        <fullName evidence="5">Site-specific integrase</fullName>
    </submittedName>
</protein>
<dbReference type="CDD" id="cd00397">
    <property type="entry name" value="DNA_BRE_C"/>
    <property type="match status" value="1"/>
</dbReference>
<dbReference type="PROSITE" id="PS51898">
    <property type="entry name" value="TYR_RECOMBINASE"/>
    <property type="match status" value="1"/>
</dbReference>
<dbReference type="InterPro" id="IPR002104">
    <property type="entry name" value="Integrase_catalytic"/>
</dbReference>
<dbReference type="InterPro" id="IPR050090">
    <property type="entry name" value="Tyrosine_recombinase_XerCD"/>
</dbReference>
<keyword evidence="2" id="KW-0238">DNA-binding</keyword>
<proteinExistence type="inferred from homology"/>
<comment type="similarity">
    <text evidence="1">Belongs to the 'phage' integrase family.</text>
</comment>
<evidence type="ECO:0000256" key="1">
    <source>
        <dbReference type="ARBA" id="ARBA00008857"/>
    </source>
</evidence>